<keyword evidence="3" id="KW-0472">Membrane</keyword>
<comment type="caution">
    <text evidence="4">The sequence shown here is derived from an EMBL/GenBank/DDBJ whole genome shotgun (WGS) entry which is preliminary data.</text>
</comment>
<comment type="subcellular location">
    <subcellularLocation>
        <location evidence="1">Cell membrane</location>
        <topology evidence="1">Multi-pass membrane protein</topology>
    </subcellularLocation>
</comment>
<feature type="transmembrane region" description="Helical" evidence="3">
    <location>
        <begin position="55"/>
        <end position="74"/>
    </location>
</feature>
<sequence>MALLAPVLPLPYPPAQPDLAHFSLPPFTAGSHHWLGTDPLGRDVLVELVFGARTALGLSVAAAVLASALGALLGGTAGFWHNRLRLPWIGGAGVLGLLWWALALPGAGAGLVVAVVGLAGSGWAPARRGPSCRCRLMRQCWGPPPCWGPCRSWCSWWCWRVA</sequence>
<keyword evidence="5" id="KW-1185">Reference proteome</keyword>
<evidence type="ECO:0000313" key="5">
    <source>
        <dbReference type="Proteomes" id="UP000177506"/>
    </source>
</evidence>
<feature type="transmembrane region" description="Helical" evidence="3">
    <location>
        <begin position="108"/>
        <end position="126"/>
    </location>
</feature>
<dbReference type="InterPro" id="IPR050366">
    <property type="entry name" value="BP-dependent_transpt_permease"/>
</dbReference>
<keyword evidence="3" id="KW-0812">Transmembrane</keyword>
<evidence type="ECO:0000256" key="2">
    <source>
        <dbReference type="ARBA" id="ARBA00022448"/>
    </source>
</evidence>
<gene>
    <name evidence="4" type="ORF">BEN49_14130</name>
</gene>
<organism evidence="4 5">
    <name type="scientific">Hymenobacter coccineus</name>
    <dbReference type="NCBI Taxonomy" id="1908235"/>
    <lineage>
        <taxon>Bacteria</taxon>
        <taxon>Pseudomonadati</taxon>
        <taxon>Bacteroidota</taxon>
        <taxon>Cytophagia</taxon>
        <taxon>Cytophagales</taxon>
        <taxon>Hymenobacteraceae</taxon>
        <taxon>Hymenobacter</taxon>
    </lineage>
</organism>
<proteinExistence type="predicted"/>
<dbReference type="AlphaFoldDB" id="A0A1G1SUF4"/>
<reference evidence="4 5" key="1">
    <citation type="submission" date="2016-08" db="EMBL/GenBank/DDBJ databases">
        <title>Hymenobacter coccineus sp. nov., Hymenobacter lapidarius sp. nov. and Hymenobacter glacialis sp. nov., isolated from Antarctic soil.</title>
        <authorList>
            <person name="Sedlacek I."/>
            <person name="Kralova S."/>
            <person name="Kyrova K."/>
            <person name="Maslanova I."/>
            <person name="Stankova E."/>
            <person name="Vrbovska V."/>
            <person name="Nemec M."/>
            <person name="Bartak M."/>
            <person name="Svec P."/>
            <person name="Busse H.-J."/>
            <person name="Pantucek R."/>
        </authorList>
    </citation>
    <scope>NUCLEOTIDE SEQUENCE [LARGE SCALE GENOMIC DNA]</scope>
    <source>
        <strain evidence="4 5">CCM 8649</strain>
    </source>
</reference>
<keyword evidence="3" id="KW-1133">Transmembrane helix</keyword>
<dbReference type="PANTHER" id="PTHR43386:SF1">
    <property type="entry name" value="D,D-DIPEPTIDE TRANSPORT SYSTEM PERMEASE PROTEIN DDPC-RELATED"/>
    <property type="match status" value="1"/>
</dbReference>
<evidence type="ECO:0000313" key="4">
    <source>
        <dbReference type="EMBL" id="OGX82265.1"/>
    </source>
</evidence>
<dbReference type="GO" id="GO:0005886">
    <property type="term" value="C:plasma membrane"/>
    <property type="evidence" value="ECO:0007669"/>
    <property type="project" value="UniProtKB-SubCell"/>
</dbReference>
<keyword evidence="2" id="KW-0813">Transport</keyword>
<dbReference type="EMBL" id="MDZA01000433">
    <property type="protein sequence ID" value="OGX82265.1"/>
    <property type="molecule type" value="Genomic_DNA"/>
</dbReference>
<dbReference type="Proteomes" id="UP000177506">
    <property type="component" value="Unassembled WGS sequence"/>
</dbReference>
<evidence type="ECO:0008006" key="6">
    <source>
        <dbReference type="Google" id="ProtNLM"/>
    </source>
</evidence>
<accession>A0A1G1SUF4</accession>
<protein>
    <recommendedName>
        <fullName evidence="6">ABC transmembrane type-1 domain-containing protein</fullName>
    </recommendedName>
</protein>
<dbReference type="PANTHER" id="PTHR43386">
    <property type="entry name" value="OLIGOPEPTIDE TRANSPORT SYSTEM PERMEASE PROTEIN APPC"/>
    <property type="match status" value="1"/>
</dbReference>
<name>A0A1G1SUF4_9BACT</name>
<evidence type="ECO:0000256" key="3">
    <source>
        <dbReference type="SAM" id="Phobius"/>
    </source>
</evidence>
<evidence type="ECO:0000256" key="1">
    <source>
        <dbReference type="ARBA" id="ARBA00004651"/>
    </source>
</evidence>